<accession>A0A2K8MNF4</accession>
<evidence type="ECO:0000256" key="1">
    <source>
        <dbReference type="SAM" id="MobiDB-lite"/>
    </source>
</evidence>
<dbReference type="KEGG" id="vg:37619955"/>
<evidence type="ECO:0000313" key="3">
    <source>
        <dbReference type="Proteomes" id="UP000240339"/>
    </source>
</evidence>
<dbReference type="EMBL" id="MF135781">
    <property type="protein sequence ID" value="ATY47623.1"/>
    <property type="molecule type" value="Viral_cRNA"/>
</dbReference>
<protein>
    <submittedName>
        <fullName evidence="2">X</fullName>
    </submittedName>
</protein>
<dbReference type="GeneID" id="37619955"/>
<dbReference type="RefSeq" id="YP_009508486.1">
    <property type="nucleotide sequence ID" value="NC_039014.1"/>
</dbReference>
<proteinExistence type="predicted"/>
<evidence type="ECO:0000313" key="2">
    <source>
        <dbReference type="EMBL" id="ATY47623.1"/>
    </source>
</evidence>
<feature type="region of interest" description="Disordered" evidence="1">
    <location>
        <begin position="26"/>
        <end position="92"/>
    </location>
</feature>
<dbReference type="OrthoDB" id="39220at10239"/>
<reference evidence="2 3" key="1">
    <citation type="journal article" date="2018" name="PLoS Pathog.">
        <title>Divergent bornaviruses from Australian carpet pythons with neurological disease date the origin of extant Bornaviridae prior to the end-Cretaceous extinction.</title>
        <authorList>
            <person name="Hyndman T.H."/>
            <person name="Shilton C.M."/>
            <person name="Stenglein M.D."/>
            <person name="Wellehan J.F.X.Jr."/>
        </authorList>
    </citation>
    <scope>NUCLEOTIDE SEQUENCE [LARGE SCALE GENOMIC DNA]</scope>
    <source>
        <strain evidence="2">1</strain>
    </source>
</reference>
<name>A0A2K8MNF4_9MONO</name>
<organism evidence="2 3">
    <name type="scientific">Southwest carpet python virus</name>
    <dbReference type="NCBI Taxonomy" id="2016402"/>
    <lineage>
        <taxon>Viruses</taxon>
        <taxon>Riboviria</taxon>
        <taxon>Orthornavirae</taxon>
        <taxon>Negarnaviricota</taxon>
        <taxon>Haploviricotina</taxon>
        <taxon>Monjiviricetes</taxon>
        <taxon>Mononegavirales</taxon>
        <taxon>Bornaviridae</taxon>
        <taxon>Carbovirus</taxon>
        <taxon>Carbovirus tapeti</taxon>
    </lineage>
</organism>
<feature type="compositionally biased region" description="Basic and acidic residues" evidence="1">
    <location>
        <begin position="63"/>
        <end position="92"/>
    </location>
</feature>
<dbReference type="Proteomes" id="UP000240339">
    <property type="component" value="Segment"/>
</dbReference>
<keyword evidence="3" id="KW-1185">Reference proteome</keyword>
<sequence>MDTSEEIKAVAELIRRATLKDGIEVDRADPRGRCPVQADSSNTRGASPELTDSGPAVRGLRSSNRDGKRATGDAARKGQKGKEKKGDSRSTE</sequence>